<keyword evidence="3" id="KW-1185">Reference proteome</keyword>
<sequence>MAGRIMSSDWIGCRMCLKLRLPNAQTADGERCSSITTRAISPTTSSTSRGSIASSASAYHRKLPASFNPLMCLFSRNIKLGMDEQQTKRLRRVAELPRELHENPAESTRDRIHPDQYSRTTTLILSSQAPTPKHLTQHHLTEKPNISPSAAMRVARHALSELNRSDARVAIQAVRIRELQQADERKKKTDRRRPKGTSGVYDQAELQRMRRERDERDAKRSRGRGQGRGRGQERSARVGGRGASRRPALRNITNQQIDH</sequence>
<dbReference type="Proteomes" id="UP001219525">
    <property type="component" value="Unassembled WGS sequence"/>
</dbReference>
<protein>
    <submittedName>
        <fullName evidence="2">Uncharacterized protein</fullName>
    </submittedName>
</protein>
<accession>A0AAD6UUV8</accession>
<name>A0AAD6UUV8_9AGAR</name>
<dbReference type="AlphaFoldDB" id="A0AAD6UUV8"/>
<proteinExistence type="predicted"/>
<feature type="compositionally biased region" description="Basic and acidic residues" evidence="1">
    <location>
        <begin position="205"/>
        <end position="220"/>
    </location>
</feature>
<organism evidence="2 3">
    <name type="scientific">Mycena pura</name>
    <dbReference type="NCBI Taxonomy" id="153505"/>
    <lineage>
        <taxon>Eukaryota</taxon>
        <taxon>Fungi</taxon>
        <taxon>Dikarya</taxon>
        <taxon>Basidiomycota</taxon>
        <taxon>Agaricomycotina</taxon>
        <taxon>Agaricomycetes</taxon>
        <taxon>Agaricomycetidae</taxon>
        <taxon>Agaricales</taxon>
        <taxon>Marasmiineae</taxon>
        <taxon>Mycenaceae</taxon>
        <taxon>Mycena</taxon>
    </lineage>
</organism>
<reference evidence="2" key="1">
    <citation type="submission" date="2023-03" db="EMBL/GenBank/DDBJ databases">
        <title>Massive genome expansion in bonnet fungi (Mycena s.s.) driven by repeated elements and novel gene families across ecological guilds.</title>
        <authorList>
            <consortium name="Lawrence Berkeley National Laboratory"/>
            <person name="Harder C.B."/>
            <person name="Miyauchi S."/>
            <person name="Viragh M."/>
            <person name="Kuo A."/>
            <person name="Thoen E."/>
            <person name="Andreopoulos B."/>
            <person name="Lu D."/>
            <person name="Skrede I."/>
            <person name="Drula E."/>
            <person name="Henrissat B."/>
            <person name="Morin E."/>
            <person name="Kohler A."/>
            <person name="Barry K."/>
            <person name="LaButti K."/>
            <person name="Morin E."/>
            <person name="Salamov A."/>
            <person name="Lipzen A."/>
            <person name="Mereny Z."/>
            <person name="Hegedus B."/>
            <person name="Baldrian P."/>
            <person name="Stursova M."/>
            <person name="Weitz H."/>
            <person name="Taylor A."/>
            <person name="Grigoriev I.V."/>
            <person name="Nagy L.G."/>
            <person name="Martin F."/>
            <person name="Kauserud H."/>
        </authorList>
    </citation>
    <scope>NUCLEOTIDE SEQUENCE</scope>
    <source>
        <strain evidence="2">9144</strain>
    </source>
</reference>
<comment type="caution">
    <text evidence="2">The sequence shown here is derived from an EMBL/GenBank/DDBJ whole genome shotgun (WGS) entry which is preliminary data.</text>
</comment>
<evidence type="ECO:0000256" key="1">
    <source>
        <dbReference type="SAM" id="MobiDB-lite"/>
    </source>
</evidence>
<dbReference type="EMBL" id="JARJCW010000091">
    <property type="protein sequence ID" value="KAJ7195343.1"/>
    <property type="molecule type" value="Genomic_DNA"/>
</dbReference>
<evidence type="ECO:0000313" key="2">
    <source>
        <dbReference type="EMBL" id="KAJ7195343.1"/>
    </source>
</evidence>
<feature type="region of interest" description="Disordered" evidence="1">
    <location>
        <begin position="181"/>
        <end position="259"/>
    </location>
</feature>
<gene>
    <name evidence="2" type="ORF">GGX14DRAFT_404051</name>
</gene>
<evidence type="ECO:0000313" key="3">
    <source>
        <dbReference type="Proteomes" id="UP001219525"/>
    </source>
</evidence>